<dbReference type="FunFam" id="2.70.170.10:FF:000028">
    <property type="entry name" value="AcetylCholine Receptor"/>
    <property type="match status" value="1"/>
</dbReference>
<evidence type="ECO:0000256" key="3">
    <source>
        <dbReference type="ARBA" id="ARBA00022989"/>
    </source>
</evidence>
<dbReference type="SUPFAM" id="SSF63712">
    <property type="entry name" value="Nicotinic receptor ligand binding domain-like"/>
    <property type="match status" value="1"/>
</dbReference>
<feature type="chain" id="PRO_5032952446" evidence="7">
    <location>
        <begin position="26"/>
        <end position="517"/>
    </location>
</feature>
<evidence type="ECO:0000256" key="4">
    <source>
        <dbReference type="ARBA" id="ARBA00023136"/>
    </source>
</evidence>
<evidence type="ECO:0000256" key="7">
    <source>
        <dbReference type="SAM" id="SignalP"/>
    </source>
</evidence>
<evidence type="ECO:0000256" key="1">
    <source>
        <dbReference type="ARBA" id="ARBA00004141"/>
    </source>
</evidence>
<dbReference type="InterPro" id="IPR006201">
    <property type="entry name" value="Neur_channel"/>
</dbReference>
<dbReference type="CDD" id="cd19051">
    <property type="entry name" value="LGIC_TM_cation"/>
    <property type="match status" value="1"/>
</dbReference>
<feature type="transmembrane region" description="Helical" evidence="6">
    <location>
        <begin position="234"/>
        <end position="258"/>
    </location>
</feature>
<feature type="region of interest" description="Disordered" evidence="5">
    <location>
        <begin position="439"/>
        <end position="459"/>
    </location>
</feature>
<keyword evidence="4 6" id="KW-0472">Membrane</keyword>
<evidence type="ECO:0000256" key="2">
    <source>
        <dbReference type="ARBA" id="ARBA00022692"/>
    </source>
</evidence>
<comment type="caution">
    <text evidence="10">The sequence shown here is derived from an EMBL/GenBank/DDBJ whole genome shotgun (WGS) entry which is preliminary data.</text>
</comment>
<dbReference type="InterPro" id="IPR006029">
    <property type="entry name" value="Neurotrans-gated_channel_TM"/>
</dbReference>
<evidence type="ECO:0000313" key="11">
    <source>
        <dbReference type="Proteomes" id="UP000596742"/>
    </source>
</evidence>
<dbReference type="InterPro" id="IPR006202">
    <property type="entry name" value="Neur_chan_lig-bd"/>
</dbReference>
<gene>
    <name evidence="10" type="ORF">MGAL_10B059848</name>
</gene>
<feature type="signal peptide" evidence="7">
    <location>
        <begin position="1"/>
        <end position="25"/>
    </location>
</feature>
<dbReference type="GO" id="GO:0016020">
    <property type="term" value="C:membrane"/>
    <property type="evidence" value="ECO:0007669"/>
    <property type="project" value="UniProtKB-SubCell"/>
</dbReference>
<dbReference type="PRINTS" id="PR00252">
    <property type="entry name" value="NRIONCHANNEL"/>
</dbReference>
<evidence type="ECO:0000313" key="10">
    <source>
        <dbReference type="EMBL" id="VDI04978.1"/>
    </source>
</evidence>
<dbReference type="Gene3D" id="2.70.170.10">
    <property type="entry name" value="Neurotransmitter-gated ion-channel ligand-binding domain"/>
    <property type="match status" value="1"/>
</dbReference>
<evidence type="ECO:0000256" key="6">
    <source>
        <dbReference type="SAM" id="Phobius"/>
    </source>
</evidence>
<dbReference type="GO" id="GO:0004888">
    <property type="term" value="F:transmembrane signaling receptor activity"/>
    <property type="evidence" value="ECO:0007669"/>
    <property type="project" value="InterPro"/>
</dbReference>
<evidence type="ECO:0000256" key="5">
    <source>
        <dbReference type="SAM" id="MobiDB-lite"/>
    </source>
</evidence>
<feature type="domain" description="Neurotransmitter-gated ion-channel ligand-binding" evidence="8">
    <location>
        <begin position="33"/>
        <end position="232"/>
    </location>
</feature>
<dbReference type="InterPro" id="IPR036719">
    <property type="entry name" value="Neuro-gated_channel_TM_sf"/>
</dbReference>
<feature type="transmembrane region" description="Helical" evidence="6">
    <location>
        <begin position="298"/>
        <end position="321"/>
    </location>
</feature>
<dbReference type="PANTHER" id="PTHR18945">
    <property type="entry name" value="NEUROTRANSMITTER GATED ION CHANNEL"/>
    <property type="match status" value="1"/>
</dbReference>
<organism evidence="10 11">
    <name type="scientific">Mytilus galloprovincialis</name>
    <name type="common">Mediterranean mussel</name>
    <dbReference type="NCBI Taxonomy" id="29158"/>
    <lineage>
        <taxon>Eukaryota</taxon>
        <taxon>Metazoa</taxon>
        <taxon>Spiralia</taxon>
        <taxon>Lophotrochozoa</taxon>
        <taxon>Mollusca</taxon>
        <taxon>Bivalvia</taxon>
        <taxon>Autobranchia</taxon>
        <taxon>Pteriomorphia</taxon>
        <taxon>Mytilida</taxon>
        <taxon>Mytiloidea</taxon>
        <taxon>Mytilidae</taxon>
        <taxon>Mytilinae</taxon>
        <taxon>Mytilus</taxon>
    </lineage>
</organism>
<dbReference type="CDD" id="cd18989">
    <property type="entry name" value="LGIC_ECD_cation"/>
    <property type="match status" value="1"/>
</dbReference>
<dbReference type="OrthoDB" id="6097796at2759"/>
<feature type="compositionally biased region" description="Basic and acidic residues" evidence="5">
    <location>
        <begin position="439"/>
        <end position="449"/>
    </location>
</feature>
<proteinExistence type="predicted"/>
<accession>A0A8B6CI41</accession>
<keyword evidence="7" id="KW-0732">Signal</keyword>
<sequence>MAEGLAFRCMPRLILTCLFFYIVNGQTYTDMNTLYTDIFTSHQKSFLPNADFSTALNVTLKLYLVAIVRFDEVDETVDVSTGIQLTWADAGLSWNPSSYGNAEFIIVRHTDVWTPKIVLVNSVETYESIGKGYDVFVTIYYNGTVVIANGDVMSAKCTANVYKFPFDSQTCDLNFVVWGISATNINLIADSNPVDLSFYRPNSDWSLESTSGESIIWNGYSNFKMTFTVKRAPLYYSIVVACPTLLFSVLNPLVFLLPIDSGDRIGLSTTILLSYAIFLTMVRLAVPVTSNPMSLLLVMMIVTIIYSGIIVAVTIYTSSLYHRDPKPKMNKVFKFFGSKIPWRKRLLAIRPMSKDNEIVDKEIQDELGAIVVEKILQVLETADTELEARHEVFLETFDSENEEDKPKINELNHDLTGMYRELCKSRSLCENLRQKIKHEQDSKLKEQNSMKHAKKNKDTQTFRGEKKYKAPIFAGSIRDYPSFKVDYERHMLSSYGKDPYALKAMFKWRSLNCCERC</sequence>
<keyword evidence="2 6" id="KW-0812">Transmembrane</keyword>
<dbReference type="AlphaFoldDB" id="A0A8B6CI41"/>
<dbReference type="GO" id="GO:0005230">
    <property type="term" value="F:extracellular ligand-gated monoatomic ion channel activity"/>
    <property type="evidence" value="ECO:0007669"/>
    <property type="project" value="InterPro"/>
</dbReference>
<dbReference type="Gene3D" id="1.20.58.390">
    <property type="entry name" value="Neurotransmitter-gated ion-channel transmembrane domain"/>
    <property type="match status" value="1"/>
</dbReference>
<name>A0A8B6CI41_MYTGA</name>
<dbReference type="Proteomes" id="UP000596742">
    <property type="component" value="Unassembled WGS sequence"/>
</dbReference>
<dbReference type="Pfam" id="PF02931">
    <property type="entry name" value="Neur_chan_LBD"/>
    <property type="match status" value="1"/>
</dbReference>
<dbReference type="Pfam" id="PF02932">
    <property type="entry name" value="Neur_chan_memb"/>
    <property type="match status" value="1"/>
</dbReference>
<feature type="domain" description="Neurotransmitter-gated ion-channel transmembrane" evidence="9">
    <location>
        <begin position="242"/>
        <end position="444"/>
    </location>
</feature>
<dbReference type="InterPro" id="IPR038050">
    <property type="entry name" value="Neuro_actylchol_rec"/>
</dbReference>
<dbReference type="InterPro" id="IPR036734">
    <property type="entry name" value="Neur_chan_lig-bd_sf"/>
</dbReference>
<dbReference type="EMBL" id="UYJE01001771">
    <property type="protein sequence ID" value="VDI04978.1"/>
    <property type="molecule type" value="Genomic_DNA"/>
</dbReference>
<feature type="transmembrane region" description="Helical" evidence="6">
    <location>
        <begin position="265"/>
        <end position="286"/>
    </location>
</feature>
<dbReference type="SUPFAM" id="SSF90112">
    <property type="entry name" value="Neurotransmitter-gated ion-channel transmembrane pore"/>
    <property type="match status" value="1"/>
</dbReference>
<protein>
    <submittedName>
        <fullName evidence="10">Uncharacterized protein</fullName>
    </submittedName>
</protein>
<evidence type="ECO:0000259" key="9">
    <source>
        <dbReference type="Pfam" id="PF02932"/>
    </source>
</evidence>
<comment type="subcellular location">
    <subcellularLocation>
        <location evidence="1">Membrane</location>
        <topology evidence="1">Multi-pass membrane protein</topology>
    </subcellularLocation>
</comment>
<reference evidence="10" key="1">
    <citation type="submission" date="2018-11" db="EMBL/GenBank/DDBJ databases">
        <authorList>
            <person name="Alioto T."/>
            <person name="Alioto T."/>
        </authorList>
    </citation>
    <scope>NUCLEOTIDE SEQUENCE</scope>
</reference>
<keyword evidence="3 6" id="KW-1133">Transmembrane helix</keyword>
<evidence type="ECO:0000259" key="8">
    <source>
        <dbReference type="Pfam" id="PF02931"/>
    </source>
</evidence>
<keyword evidence="11" id="KW-1185">Reference proteome</keyword>